<proteinExistence type="predicted"/>
<accession>A0ABX8N2A3</accession>
<name>A0ABX8N2A3_9PSED</name>
<protein>
    <submittedName>
        <fullName evidence="1">Uncharacterized protein</fullName>
    </submittedName>
</protein>
<organism evidence="1 2">
    <name type="scientific">Pseudomonas fakonensis</name>
    <dbReference type="NCBI Taxonomy" id="2842355"/>
    <lineage>
        <taxon>Bacteria</taxon>
        <taxon>Pseudomonadati</taxon>
        <taxon>Pseudomonadota</taxon>
        <taxon>Gammaproteobacteria</taxon>
        <taxon>Pseudomonadales</taxon>
        <taxon>Pseudomonadaceae</taxon>
        <taxon>Pseudomonas</taxon>
    </lineage>
</organism>
<dbReference type="EMBL" id="CP077076">
    <property type="protein sequence ID" value="QXH50072.1"/>
    <property type="molecule type" value="Genomic_DNA"/>
</dbReference>
<keyword evidence="2" id="KW-1185">Reference proteome</keyword>
<gene>
    <name evidence="1" type="ORF">KSS94_19245</name>
</gene>
<reference evidence="1" key="1">
    <citation type="journal article" date="2021" name="Microorganisms">
        <title>The Ever-Expanding Pseudomonas Genus: Description of 43 New Species and Partition of the Pseudomonas putida Group.</title>
        <authorList>
            <person name="Girard L."/>
            <person name="Lood C."/>
            <person name="Hofte M."/>
            <person name="Vandamme P."/>
            <person name="Rokni-Zadeh H."/>
            <person name="van Noort V."/>
            <person name="Lavigne R."/>
            <person name="De Mot R."/>
        </authorList>
    </citation>
    <scope>NUCLEOTIDE SEQUENCE</scope>
    <source>
        <strain evidence="1">COW40</strain>
    </source>
</reference>
<evidence type="ECO:0000313" key="1">
    <source>
        <dbReference type="EMBL" id="QXH50072.1"/>
    </source>
</evidence>
<dbReference type="RefSeq" id="WP_217839666.1">
    <property type="nucleotide sequence ID" value="NZ_CP077076.1"/>
</dbReference>
<evidence type="ECO:0000313" key="2">
    <source>
        <dbReference type="Proteomes" id="UP001046350"/>
    </source>
</evidence>
<dbReference type="Proteomes" id="UP001046350">
    <property type="component" value="Chromosome"/>
</dbReference>
<sequence>MSASSQVEAARECAALMRLGRDVEGGVRMVELFEAVLPQLEPQAGTVLLQAMLDAQQRQDWLALADYLEYELVHLIGQGASH</sequence>